<keyword evidence="4" id="KW-0479">Metal-binding</keyword>
<evidence type="ECO:0000256" key="5">
    <source>
        <dbReference type="ARBA" id="ARBA00023004"/>
    </source>
</evidence>
<dbReference type="PANTHER" id="PTHR30352">
    <property type="entry name" value="PYRUVATE FORMATE-LYASE-ACTIVATING ENZYME"/>
    <property type="match status" value="1"/>
</dbReference>
<dbReference type="NCBIfam" id="TIGR02495">
    <property type="entry name" value="NrdG2"/>
    <property type="match status" value="1"/>
</dbReference>
<keyword evidence="9" id="KW-1185">Reference proteome</keyword>
<keyword evidence="5" id="KW-0408">Iron</keyword>
<dbReference type="InterPro" id="IPR013785">
    <property type="entry name" value="Aldolase_TIM"/>
</dbReference>
<dbReference type="OrthoDB" id="9782387at2"/>
<evidence type="ECO:0000256" key="1">
    <source>
        <dbReference type="ARBA" id="ARBA00001966"/>
    </source>
</evidence>
<evidence type="ECO:0000256" key="3">
    <source>
        <dbReference type="ARBA" id="ARBA00022691"/>
    </source>
</evidence>
<dbReference type="Pfam" id="PF04055">
    <property type="entry name" value="Radical_SAM"/>
    <property type="match status" value="1"/>
</dbReference>
<dbReference type="GO" id="GO:0046872">
    <property type="term" value="F:metal ion binding"/>
    <property type="evidence" value="ECO:0007669"/>
    <property type="project" value="UniProtKB-KW"/>
</dbReference>
<dbReference type="AlphaFoldDB" id="A0A1E2VBM0"/>
<evidence type="ECO:0000256" key="4">
    <source>
        <dbReference type="ARBA" id="ARBA00022723"/>
    </source>
</evidence>
<gene>
    <name evidence="8" type="ORF">BFW38_13190</name>
</gene>
<dbReference type="InterPro" id="IPR058240">
    <property type="entry name" value="rSAM_sf"/>
</dbReference>
<accession>A0A1E2VBM0</accession>
<dbReference type="STRING" id="197479.BFW38_13190"/>
<dbReference type="SFLD" id="SFLDG01067">
    <property type="entry name" value="SPASM/twitch_domain_containing"/>
    <property type="match status" value="1"/>
</dbReference>
<dbReference type="CDD" id="cd01335">
    <property type="entry name" value="Radical_SAM"/>
    <property type="match status" value="1"/>
</dbReference>
<keyword evidence="6" id="KW-0411">Iron-sulfur</keyword>
<keyword evidence="3" id="KW-0949">S-adenosyl-L-methionine</keyword>
<dbReference type="Gene3D" id="3.20.20.70">
    <property type="entry name" value="Aldolase class I"/>
    <property type="match status" value="1"/>
</dbReference>
<evidence type="ECO:0000256" key="2">
    <source>
        <dbReference type="ARBA" id="ARBA00022485"/>
    </source>
</evidence>
<dbReference type="EMBL" id="MDTQ01000001">
    <property type="protein sequence ID" value="ODC04344.1"/>
    <property type="molecule type" value="Genomic_DNA"/>
</dbReference>
<comment type="cofactor">
    <cofactor evidence="1">
        <name>[4Fe-4S] cluster</name>
        <dbReference type="ChEBI" id="CHEBI:49883"/>
    </cofactor>
</comment>
<comment type="caution">
    <text evidence="8">The sequence shown here is derived from an EMBL/GenBank/DDBJ whole genome shotgun (WGS) entry which is preliminary data.</text>
</comment>
<dbReference type="InterPro" id="IPR012840">
    <property type="entry name" value="NrdG2"/>
</dbReference>
<reference evidence="8 9" key="1">
    <citation type="submission" date="2016-08" db="EMBL/GenBank/DDBJ databases">
        <authorList>
            <person name="Seilhamer J.J."/>
        </authorList>
    </citation>
    <scope>NUCLEOTIDE SEQUENCE [LARGE SCALE GENOMIC DNA]</scope>
    <source>
        <strain evidence="8 9">PH27A</strain>
    </source>
</reference>
<evidence type="ECO:0000313" key="9">
    <source>
        <dbReference type="Proteomes" id="UP000094291"/>
    </source>
</evidence>
<keyword evidence="2" id="KW-0004">4Fe-4S</keyword>
<evidence type="ECO:0000259" key="7">
    <source>
        <dbReference type="PROSITE" id="PS51918"/>
    </source>
</evidence>
<dbReference type="InterPro" id="IPR034457">
    <property type="entry name" value="Organic_radical-activating"/>
</dbReference>
<dbReference type="GO" id="GO:0003824">
    <property type="term" value="F:catalytic activity"/>
    <property type="evidence" value="ECO:0007669"/>
    <property type="project" value="InterPro"/>
</dbReference>
<feature type="domain" description="Radical SAM core" evidence="7">
    <location>
        <begin position="16"/>
        <end position="238"/>
    </location>
</feature>
<organism evidence="8 9">
    <name type="scientific">Terasakiispira papahanaumokuakeensis</name>
    <dbReference type="NCBI Taxonomy" id="197479"/>
    <lineage>
        <taxon>Bacteria</taxon>
        <taxon>Pseudomonadati</taxon>
        <taxon>Pseudomonadota</taxon>
        <taxon>Gammaproteobacteria</taxon>
        <taxon>Oceanospirillales</taxon>
        <taxon>Terasakiispira</taxon>
    </lineage>
</organism>
<evidence type="ECO:0000256" key="6">
    <source>
        <dbReference type="ARBA" id="ARBA00023014"/>
    </source>
</evidence>
<evidence type="ECO:0000313" key="8">
    <source>
        <dbReference type="EMBL" id="ODC04344.1"/>
    </source>
</evidence>
<name>A0A1E2VBM0_9GAMM</name>
<protein>
    <submittedName>
        <fullName evidence="8">Anaerobic ribonucleoside-triphosphate reductase activating protein</fullName>
    </submittedName>
</protein>
<dbReference type="SFLD" id="SFLDG01094">
    <property type="entry name" value="Uncharacterised_Radical_SAM_Su"/>
    <property type="match status" value="1"/>
</dbReference>
<dbReference type="PANTHER" id="PTHR30352:SF13">
    <property type="entry name" value="GLYCYL-RADICAL ENZYME ACTIVATING ENZYME YJJW-RELATED"/>
    <property type="match status" value="1"/>
</dbReference>
<dbReference type="PROSITE" id="PS51918">
    <property type="entry name" value="RADICAL_SAM"/>
    <property type="match status" value="1"/>
</dbReference>
<proteinExistence type="predicted"/>
<dbReference type="SFLD" id="SFLDS00029">
    <property type="entry name" value="Radical_SAM"/>
    <property type="match status" value="1"/>
</dbReference>
<dbReference type="Proteomes" id="UP000094291">
    <property type="component" value="Unassembled WGS sequence"/>
</dbReference>
<sequence>MPSLPVAGITPLTTIDFPDRLACVVFLQGCPLRCGYCHNPQMIKPRQAAPEEWSQVEDFLQRRQGLLEGVVISGGEPTMHSGLVEALVRIKTLGFMTGLHTSGVYPRRLAEALPYLDWVGLDVKGISTPNAQCRGHVDQVTGRKGLAEAFQASLHLLTQSKVDLECRTTVHPRDFNEHSLDQLAHTLSEAEVTDWIIQAARHQQCLDADYQKPAAPLALDPWCQRWRPCFNRLELRRA</sequence>
<dbReference type="GO" id="GO:0051539">
    <property type="term" value="F:4 iron, 4 sulfur cluster binding"/>
    <property type="evidence" value="ECO:0007669"/>
    <property type="project" value="UniProtKB-KW"/>
</dbReference>
<dbReference type="InterPro" id="IPR007197">
    <property type="entry name" value="rSAM"/>
</dbReference>
<dbReference type="SUPFAM" id="SSF102114">
    <property type="entry name" value="Radical SAM enzymes"/>
    <property type="match status" value="1"/>
</dbReference>